<evidence type="ECO:0000256" key="1">
    <source>
        <dbReference type="ARBA" id="ARBA00007169"/>
    </source>
</evidence>
<comment type="caution">
    <text evidence="3">The sequence shown here is derived from an EMBL/GenBank/DDBJ whole genome shotgun (WGS) entry which is preliminary data.</text>
</comment>
<evidence type="ECO:0000313" key="3">
    <source>
        <dbReference type="EMBL" id="PZW26081.1"/>
    </source>
</evidence>
<feature type="domain" description="Thioesterase" evidence="2">
    <location>
        <begin position="21"/>
        <end position="238"/>
    </location>
</feature>
<dbReference type="AlphaFoldDB" id="A0A326U4D5"/>
<dbReference type="OrthoDB" id="2213423at2"/>
<dbReference type="PANTHER" id="PTHR11487:SF0">
    <property type="entry name" value="S-ACYL FATTY ACID SYNTHASE THIOESTERASE, MEDIUM CHAIN"/>
    <property type="match status" value="1"/>
</dbReference>
<organism evidence="3 4">
    <name type="scientific">Thermosporothrix hazakensis</name>
    <dbReference type="NCBI Taxonomy" id="644383"/>
    <lineage>
        <taxon>Bacteria</taxon>
        <taxon>Bacillati</taxon>
        <taxon>Chloroflexota</taxon>
        <taxon>Ktedonobacteria</taxon>
        <taxon>Ktedonobacterales</taxon>
        <taxon>Thermosporotrichaceae</taxon>
        <taxon>Thermosporothrix</taxon>
    </lineage>
</organism>
<dbReference type="SUPFAM" id="SSF53474">
    <property type="entry name" value="alpha/beta-Hydrolases"/>
    <property type="match status" value="1"/>
</dbReference>
<keyword evidence="3" id="KW-0378">Hydrolase</keyword>
<reference evidence="3 4" key="1">
    <citation type="submission" date="2018-06" db="EMBL/GenBank/DDBJ databases">
        <title>Genomic Encyclopedia of Archaeal and Bacterial Type Strains, Phase II (KMG-II): from individual species to whole genera.</title>
        <authorList>
            <person name="Goeker M."/>
        </authorList>
    </citation>
    <scope>NUCLEOTIDE SEQUENCE [LARGE SCALE GENOMIC DNA]</scope>
    <source>
        <strain evidence="3 4">ATCC BAA-1881</strain>
    </source>
</reference>
<dbReference type="Gene3D" id="3.40.50.1820">
    <property type="entry name" value="alpha/beta hydrolase"/>
    <property type="match status" value="1"/>
</dbReference>
<dbReference type="GO" id="GO:0008610">
    <property type="term" value="P:lipid biosynthetic process"/>
    <property type="evidence" value="ECO:0007669"/>
    <property type="project" value="TreeGrafter"/>
</dbReference>
<dbReference type="InterPro" id="IPR012223">
    <property type="entry name" value="TEII"/>
</dbReference>
<sequence>MSVSTNTWIVRPQPNPTARARLFCFPYAGGGASAFRTWPQYLPAGLELCALQLPGRENRLHEEPFTHTTPLVEALAKQIIPFLNKPFAFFGHSMGALISFEMARYLQRRKFNMPRLLLISAHRAPHLPYKHMKIHNASLQALEKRLRGLNGTPPEVFEQEELMTLVAPLVRADFAICETYQYEKQEPLKCPISVFGSLDDGEVNYAELCAWYTETPHPVTIRLYEGDHFYLQNKVEPFLAAVTEDLYRYLPLRF</sequence>
<evidence type="ECO:0000259" key="2">
    <source>
        <dbReference type="Pfam" id="PF00975"/>
    </source>
</evidence>
<comment type="similarity">
    <text evidence="1">Belongs to the thioesterase family.</text>
</comment>
<dbReference type="Pfam" id="PF00975">
    <property type="entry name" value="Thioesterase"/>
    <property type="match status" value="1"/>
</dbReference>
<dbReference type="EMBL" id="QKUF01000016">
    <property type="protein sequence ID" value="PZW26081.1"/>
    <property type="molecule type" value="Genomic_DNA"/>
</dbReference>
<protein>
    <submittedName>
        <fullName evidence="3">Medium-chain acyl-[acyl-carrier-protein] hydrolase</fullName>
    </submittedName>
</protein>
<dbReference type="Proteomes" id="UP000248806">
    <property type="component" value="Unassembled WGS sequence"/>
</dbReference>
<dbReference type="InterPro" id="IPR001031">
    <property type="entry name" value="Thioesterase"/>
</dbReference>
<dbReference type="GO" id="GO:0016787">
    <property type="term" value="F:hydrolase activity"/>
    <property type="evidence" value="ECO:0007669"/>
    <property type="project" value="UniProtKB-KW"/>
</dbReference>
<dbReference type="RefSeq" id="WP_111324378.1">
    <property type="nucleotide sequence ID" value="NZ_BIFX01000003.1"/>
</dbReference>
<gene>
    <name evidence="3" type="ORF">EI42_04040</name>
</gene>
<proteinExistence type="inferred from homology"/>
<evidence type="ECO:0000313" key="4">
    <source>
        <dbReference type="Proteomes" id="UP000248806"/>
    </source>
</evidence>
<accession>A0A326U4D5</accession>
<keyword evidence="4" id="KW-1185">Reference proteome</keyword>
<dbReference type="InterPro" id="IPR029058">
    <property type="entry name" value="AB_hydrolase_fold"/>
</dbReference>
<name>A0A326U4D5_THEHA</name>
<dbReference type="PANTHER" id="PTHR11487">
    <property type="entry name" value="THIOESTERASE"/>
    <property type="match status" value="1"/>
</dbReference>